<evidence type="ECO:0000259" key="5">
    <source>
        <dbReference type="PROSITE" id="PS50937"/>
    </source>
</evidence>
<dbReference type="Pfam" id="PF13411">
    <property type="entry name" value="MerR_1"/>
    <property type="match status" value="1"/>
</dbReference>
<dbReference type="InterPro" id="IPR000551">
    <property type="entry name" value="MerR-type_HTH_dom"/>
</dbReference>
<dbReference type="InterPro" id="IPR009061">
    <property type="entry name" value="DNA-bd_dom_put_sf"/>
</dbReference>
<evidence type="ECO:0000256" key="2">
    <source>
        <dbReference type="ARBA" id="ARBA00023015"/>
    </source>
</evidence>
<reference evidence="6" key="1">
    <citation type="submission" date="2018-06" db="EMBL/GenBank/DDBJ databases">
        <authorList>
            <person name="Zhirakovskaya E."/>
        </authorList>
    </citation>
    <scope>NUCLEOTIDE SEQUENCE</scope>
</reference>
<evidence type="ECO:0000256" key="1">
    <source>
        <dbReference type="ARBA" id="ARBA00022491"/>
    </source>
</evidence>
<keyword evidence="3" id="KW-0238">DNA-binding</keyword>
<dbReference type="InterPro" id="IPR047057">
    <property type="entry name" value="MerR_fam"/>
</dbReference>
<accession>A0A3B1BUT3</accession>
<dbReference type="GO" id="GO:0003677">
    <property type="term" value="F:DNA binding"/>
    <property type="evidence" value="ECO:0007669"/>
    <property type="project" value="UniProtKB-KW"/>
</dbReference>
<gene>
    <name evidence="6" type="ORF">MNBD_ALPHA03-911</name>
</gene>
<evidence type="ECO:0000256" key="4">
    <source>
        <dbReference type="ARBA" id="ARBA00023163"/>
    </source>
</evidence>
<proteinExistence type="predicted"/>
<dbReference type="EMBL" id="UOFW01000240">
    <property type="protein sequence ID" value="VAX08437.1"/>
    <property type="molecule type" value="Genomic_DNA"/>
</dbReference>
<dbReference type="SMART" id="SM00422">
    <property type="entry name" value="HTH_MERR"/>
    <property type="match status" value="1"/>
</dbReference>
<name>A0A3B1BUT3_9ZZZZ</name>
<protein>
    <submittedName>
        <fullName evidence="6">Transcriptional regulator, MerR family</fullName>
    </submittedName>
</protein>
<dbReference type="AlphaFoldDB" id="A0A3B1BUT3"/>
<sequence>MKNDFFTIGKLSKQAGCVVQTIRYYEKVGLLPKPHRSPRGHRLYNEDILNRLKFIIRTRQLGFNIKERRQFLELVDGGNYTCQKIRQKTLLHTQEIKRKIKDLKKMERELLKMTDKCNDGNGTDCSILATLFRN</sequence>
<organism evidence="6">
    <name type="scientific">hydrothermal vent metagenome</name>
    <dbReference type="NCBI Taxonomy" id="652676"/>
    <lineage>
        <taxon>unclassified sequences</taxon>
        <taxon>metagenomes</taxon>
        <taxon>ecological metagenomes</taxon>
    </lineage>
</organism>
<dbReference type="PRINTS" id="PR00040">
    <property type="entry name" value="HTHMERR"/>
</dbReference>
<keyword evidence="2" id="KW-0805">Transcription regulation</keyword>
<evidence type="ECO:0000313" key="6">
    <source>
        <dbReference type="EMBL" id="VAX08437.1"/>
    </source>
</evidence>
<dbReference type="SUPFAM" id="SSF46955">
    <property type="entry name" value="Putative DNA-binding domain"/>
    <property type="match status" value="1"/>
</dbReference>
<dbReference type="PANTHER" id="PTHR30204">
    <property type="entry name" value="REDOX-CYCLING DRUG-SENSING TRANSCRIPTIONAL ACTIVATOR SOXR"/>
    <property type="match status" value="1"/>
</dbReference>
<dbReference type="PANTHER" id="PTHR30204:SF69">
    <property type="entry name" value="MERR-FAMILY TRANSCRIPTIONAL REGULATOR"/>
    <property type="match status" value="1"/>
</dbReference>
<keyword evidence="1" id="KW-0678">Repressor</keyword>
<keyword evidence="4" id="KW-0804">Transcription</keyword>
<dbReference type="Gene3D" id="1.10.1660.10">
    <property type="match status" value="1"/>
</dbReference>
<feature type="domain" description="HTH merR-type" evidence="5">
    <location>
        <begin position="5"/>
        <end position="74"/>
    </location>
</feature>
<evidence type="ECO:0000256" key="3">
    <source>
        <dbReference type="ARBA" id="ARBA00023125"/>
    </source>
</evidence>
<dbReference type="CDD" id="cd04785">
    <property type="entry name" value="HTH_CadR-PbrR-like"/>
    <property type="match status" value="1"/>
</dbReference>
<dbReference type="PROSITE" id="PS50937">
    <property type="entry name" value="HTH_MERR_2"/>
    <property type="match status" value="1"/>
</dbReference>
<dbReference type="GO" id="GO:0003700">
    <property type="term" value="F:DNA-binding transcription factor activity"/>
    <property type="evidence" value="ECO:0007669"/>
    <property type="project" value="InterPro"/>
</dbReference>